<evidence type="ECO:0000259" key="2">
    <source>
        <dbReference type="Pfam" id="PF05368"/>
    </source>
</evidence>
<dbReference type="RefSeq" id="XP_007393805.1">
    <property type="nucleotide sequence ID" value="XM_007393743.1"/>
</dbReference>
<keyword evidence="4" id="KW-1185">Reference proteome</keyword>
<dbReference type="Proteomes" id="UP000008370">
    <property type="component" value="Unassembled WGS sequence"/>
</dbReference>
<dbReference type="InParanoid" id="K5W3P4"/>
<sequence length="529" mass="58048">MALLVFSLDMIQVGVNIHEPSGNHRLAVRRMHLSPSALEPVAQQEFVAVIAARLPTILADAIVLAVTLRKTWRTYATAADVNMRTPFASTLIRDGTVYFLSSLVMNLAEVLVYHSLGQVYLLPFICSLTGILFTRLFFDLRELGQAESIAQLGFSEFEASEYNMIPMAFATTNDERTLACLESGIFVIGATGYIGGSVLSRFLSHPSANTFDITALVRSEEKAKKLEQFGVHSVVGSYKDTALVEKLAENAHLVLSLADADDLPAIQAIFKGLRQRHAKLGDLPILIHTSGTGVLTEGQETKGMAATDVIYDDSDFEQIANIKPTARHRDVDNAIFEADKQGYLRAYIILPSTIYGIEKNPLVDAGIQNPFSIQIPMLIKASLARGRAGMVGKGLPFWPDVHIDDVADLYIILYDAIITKGPENVDHGVRGYYFGENGEHTWYGISKGIGEAMVALGLTNDPEPTTFTDEELVKYFGSVDDGNYSGTNSRARATHSRSLGWKPKYTTQDMIASIKPEIEAILKQKPTQK</sequence>
<accession>K5W3P4</accession>
<dbReference type="GO" id="GO:0005737">
    <property type="term" value="C:cytoplasm"/>
    <property type="evidence" value="ECO:0007669"/>
    <property type="project" value="TreeGrafter"/>
</dbReference>
<feature type="domain" description="NmrA-like" evidence="2">
    <location>
        <begin position="184"/>
        <end position="258"/>
    </location>
</feature>
<evidence type="ECO:0000313" key="4">
    <source>
        <dbReference type="Proteomes" id="UP000008370"/>
    </source>
</evidence>
<dbReference type="Gene3D" id="3.40.50.720">
    <property type="entry name" value="NAD(P)-binding Rossmann-like Domain"/>
    <property type="match status" value="1"/>
</dbReference>
<feature type="transmembrane region" description="Helical" evidence="1">
    <location>
        <begin position="120"/>
        <end position="138"/>
    </location>
</feature>
<organism evidence="3 4">
    <name type="scientific">Phanerochaete carnosa (strain HHB-10118-sp)</name>
    <name type="common">White-rot fungus</name>
    <name type="synonym">Peniophora carnosa</name>
    <dbReference type="NCBI Taxonomy" id="650164"/>
    <lineage>
        <taxon>Eukaryota</taxon>
        <taxon>Fungi</taxon>
        <taxon>Dikarya</taxon>
        <taxon>Basidiomycota</taxon>
        <taxon>Agaricomycotina</taxon>
        <taxon>Agaricomycetes</taxon>
        <taxon>Polyporales</taxon>
        <taxon>Phanerochaetaceae</taxon>
        <taxon>Phanerochaete</taxon>
    </lineage>
</organism>
<dbReference type="InterPro" id="IPR008030">
    <property type="entry name" value="NmrA-like"/>
</dbReference>
<dbReference type="PANTHER" id="PTHR48079:SF6">
    <property type="entry name" value="NAD(P)-BINDING DOMAIN-CONTAINING PROTEIN-RELATED"/>
    <property type="match status" value="1"/>
</dbReference>
<dbReference type="HOGENOM" id="CLU_514935_0_0_1"/>
<dbReference type="GO" id="GO:0004029">
    <property type="term" value="F:aldehyde dehydrogenase (NAD+) activity"/>
    <property type="evidence" value="ECO:0007669"/>
    <property type="project" value="TreeGrafter"/>
</dbReference>
<dbReference type="InterPro" id="IPR051783">
    <property type="entry name" value="NAD(P)-dependent_oxidoreduct"/>
</dbReference>
<dbReference type="KEGG" id="pco:PHACADRAFT_193612"/>
<dbReference type="Pfam" id="PF05368">
    <property type="entry name" value="NmrA"/>
    <property type="match status" value="1"/>
</dbReference>
<reference evidence="3 4" key="1">
    <citation type="journal article" date="2012" name="BMC Genomics">
        <title>Comparative genomics of the white-rot fungi, Phanerochaete carnosa and P. chrysosporium, to elucidate the genetic basis of the distinct wood types they colonize.</title>
        <authorList>
            <person name="Suzuki H."/>
            <person name="MacDonald J."/>
            <person name="Syed K."/>
            <person name="Salamov A."/>
            <person name="Hori C."/>
            <person name="Aerts A."/>
            <person name="Henrissat B."/>
            <person name="Wiebenga A."/>
            <person name="vanKuyk P.A."/>
            <person name="Barry K."/>
            <person name="Lindquist E."/>
            <person name="LaButti K."/>
            <person name="Lapidus A."/>
            <person name="Lucas S."/>
            <person name="Coutinho P."/>
            <person name="Gong Y."/>
            <person name="Samejima M."/>
            <person name="Mahadevan R."/>
            <person name="Abou-Zaid M."/>
            <person name="de Vries R.P."/>
            <person name="Igarashi K."/>
            <person name="Yadav J.S."/>
            <person name="Grigoriev I.V."/>
            <person name="Master E.R."/>
        </authorList>
    </citation>
    <scope>NUCLEOTIDE SEQUENCE [LARGE SCALE GENOMIC DNA]</scope>
    <source>
        <strain evidence="3 4">HHB-10118-sp</strain>
    </source>
</reference>
<feature type="transmembrane region" description="Helical" evidence="1">
    <location>
        <begin position="46"/>
        <end position="68"/>
    </location>
</feature>
<name>K5W3P4_PHACS</name>
<dbReference type="STRING" id="650164.K5W3P4"/>
<dbReference type="AlphaFoldDB" id="K5W3P4"/>
<evidence type="ECO:0000256" key="1">
    <source>
        <dbReference type="SAM" id="Phobius"/>
    </source>
</evidence>
<dbReference type="GeneID" id="18910920"/>
<keyword evidence="1" id="KW-1133">Transmembrane helix</keyword>
<keyword evidence="1" id="KW-0472">Membrane</keyword>
<evidence type="ECO:0000313" key="3">
    <source>
        <dbReference type="EMBL" id="EKM58493.1"/>
    </source>
</evidence>
<dbReference type="PANTHER" id="PTHR48079">
    <property type="entry name" value="PROTEIN YEEZ"/>
    <property type="match status" value="1"/>
</dbReference>
<dbReference type="EMBL" id="JH930470">
    <property type="protein sequence ID" value="EKM58493.1"/>
    <property type="molecule type" value="Genomic_DNA"/>
</dbReference>
<proteinExistence type="predicted"/>
<gene>
    <name evidence="3" type="ORF">PHACADRAFT_193612</name>
</gene>
<dbReference type="SUPFAM" id="SSF51735">
    <property type="entry name" value="NAD(P)-binding Rossmann-fold domains"/>
    <property type="match status" value="1"/>
</dbReference>
<protein>
    <recommendedName>
        <fullName evidence="2">NmrA-like domain-containing protein</fullName>
    </recommendedName>
</protein>
<dbReference type="OrthoDB" id="10262413at2759"/>
<dbReference type="InterPro" id="IPR036291">
    <property type="entry name" value="NAD(P)-bd_dom_sf"/>
</dbReference>
<keyword evidence="1" id="KW-0812">Transmembrane</keyword>